<reference evidence="4" key="1">
    <citation type="submission" date="2015-08" db="UniProtKB">
        <authorList>
            <consortium name="WormBaseParasite"/>
        </authorList>
    </citation>
    <scope>IDENTIFICATION</scope>
</reference>
<dbReference type="WBParaSite" id="TCONS_00010919.p1">
    <property type="protein sequence ID" value="TCONS_00010919.p1"/>
    <property type="gene ID" value="XLOC_004740"/>
</dbReference>
<dbReference type="InterPro" id="IPR011042">
    <property type="entry name" value="6-blade_b-propeller_TolB-like"/>
</dbReference>
<keyword evidence="3" id="KW-1185">Reference proteome</keyword>
<dbReference type="Gene3D" id="2.120.10.30">
    <property type="entry name" value="TolB, C-terminal domain"/>
    <property type="match status" value="4"/>
</dbReference>
<dbReference type="PANTHER" id="PTHR36842:SF1">
    <property type="entry name" value="PROTEIN TOLB"/>
    <property type="match status" value="1"/>
</dbReference>
<feature type="signal peptide" evidence="2">
    <location>
        <begin position="1"/>
        <end position="15"/>
    </location>
</feature>
<dbReference type="SUPFAM" id="SSF82171">
    <property type="entry name" value="DPP6 N-terminal domain-like"/>
    <property type="match status" value="1"/>
</dbReference>
<keyword evidence="2" id="KW-0732">Signal</keyword>
<sequence length="733" mass="84273">MYFLLLFSILLSINCHVEDWLHNITRITSGVVNLFPNLSDDGKYIIFQGSGMNEYGTRCSGIYRKKLSLISGKENTKIHRISNGLGISSNGKFVSPNYDVIYSGTFRTLNISMKNNNFDISKTCPKSICHTDKRYTNATINKICKRPLLKNIFPDYNIYKINKYGIIISVLTNDSFYNSEAVQSPNGLWIAYTSKKLGTLNIWLMNEDGTEKRQLTNVEGYEGLPSWSFDSNYILYTGYIPQTKEEINDFYQLLSLNLLDVSKTEIFLISIDGSVWKQLTYLNASTFGATWISSDAFIFSSNFEEKKSEVHDFNLYIFNLTTKKIKRITWNDEGFDSFPSYNPKLNILSWVSNRLKIVKKREEFNIFVAYLGKPSNRPFFYEENQRNLNNINEYIKMRDTHYSGENHLKNIKQLTFGGQNAEGYFIKNDSSFIFQAMGQNYYNTECDQIYYYDLKPYLPSNLSIPQKISVGLGATTCSFLFPSNKKSIHASTIRAVNLNDNLLNGACPSKKCKSKEAKSDNVLKHLCNTSYVWDIFPDYDIYLVNEYGNFIKQLTFTEGYDAEGTISPSGEMIVYTSMASGDLELWIMNSDGSGKRQLTNELGYDGGAFFSLDEKKIIFRASRPKNEEEIKKYKLLLSYDLVEPLNMELFVINVDGSGLRQITNLGGSNWAPYYLTDNRRILFSSNFNSTKTHFGEFHIYIINEDGTGIEQVGFKYKIYFIKFFNQLLTKQIN</sequence>
<feature type="chain" id="PRO_5012407294" evidence="2">
    <location>
        <begin position="16"/>
        <end position="733"/>
    </location>
</feature>
<proteinExistence type="inferred from homology"/>
<comment type="similarity">
    <text evidence="1">Belongs to the TolB family.</text>
</comment>
<evidence type="ECO:0000256" key="2">
    <source>
        <dbReference type="SAM" id="SignalP"/>
    </source>
</evidence>
<dbReference type="PANTHER" id="PTHR36842">
    <property type="entry name" value="PROTEIN TOLB HOMOLOG"/>
    <property type="match status" value="1"/>
</dbReference>
<name>A0A0K0DTC7_STRER</name>
<dbReference type="STRING" id="6248.A0A0K0DTC7"/>
<dbReference type="WBParaSite" id="SSTP_0000049000.1">
    <property type="protein sequence ID" value="SSTP_0000049000.1"/>
    <property type="gene ID" value="SSTP_0000049000"/>
</dbReference>
<evidence type="ECO:0000256" key="1">
    <source>
        <dbReference type="ARBA" id="ARBA00009820"/>
    </source>
</evidence>
<evidence type="ECO:0000313" key="3">
    <source>
        <dbReference type="Proteomes" id="UP000035681"/>
    </source>
</evidence>
<dbReference type="Pfam" id="PF07676">
    <property type="entry name" value="PD40"/>
    <property type="match status" value="4"/>
</dbReference>
<evidence type="ECO:0000313" key="4">
    <source>
        <dbReference type="WBParaSite" id="SSTP_0000049000.1"/>
    </source>
</evidence>
<dbReference type="AlphaFoldDB" id="A0A0K0DTC7"/>
<accession>A0A0K0DTC7</accession>
<evidence type="ECO:0000313" key="5">
    <source>
        <dbReference type="WBParaSite" id="TCONS_00010919.p1"/>
    </source>
</evidence>
<organism evidence="4">
    <name type="scientific">Strongyloides stercoralis</name>
    <name type="common">Threadworm</name>
    <dbReference type="NCBI Taxonomy" id="6248"/>
    <lineage>
        <taxon>Eukaryota</taxon>
        <taxon>Metazoa</taxon>
        <taxon>Ecdysozoa</taxon>
        <taxon>Nematoda</taxon>
        <taxon>Chromadorea</taxon>
        <taxon>Rhabditida</taxon>
        <taxon>Tylenchina</taxon>
        <taxon>Panagrolaimomorpha</taxon>
        <taxon>Strongyloidoidea</taxon>
        <taxon>Strongyloididae</taxon>
        <taxon>Strongyloides</taxon>
    </lineage>
</organism>
<dbReference type="Proteomes" id="UP000035681">
    <property type="component" value="Unplaced"/>
</dbReference>
<protein>
    <submittedName>
        <fullName evidence="4">DPPIV_N domain-containing protein</fullName>
    </submittedName>
    <submittedName>
        <fullName evidence="5">Dipeptidylpeptidase IV N-terminal domain-containing protein</fullName>
    </submittedName>
</protein>
<dbReference type="InterPro" id="IPR011659">
    <property type="entry name" value="WD40"/>
</dbReference>